<evidence type="ECO:0000256" key="2">
    <source>
        <dbReference type="ARBA" id="ARBA00022737"/>
    </source>
</evidence>
<feature type="domain" description="Fibronectin type-III" evidence="6">
    <location>
        <begin position="4376"/>
        <end position="4467"/>
    </location>
</feature>
<dbReference type="EMBL" id="JBIMZQ010000002">
    <property type="protein sequence ID" value="KAL3673999.1"/>
    <property type="molecule type" value="Genomic_DNA"/>
</dbReference>
<feature type="domain" description="Fibronectin type-III" evidence="6">
    <location>
        <begin position="2756"/>
        <end position="2852"/>
    </location>
</feature>
<evidence type="ECO:0000256" key="5">
    <source>
        <dbReference type="SAM" id="SignalP"/>
    </source>
</evidence>
<feature type="domain" description="Fibronectin type-III" evidence="6">
    <location>
        <begin position="2951"/>
        <end position="3044"/>
    </location>
</feature>
<dbReference type="PANTHER" id="PTHR13817">
    <property type="entry name" value="TITIN"/>
    <property type="match status" value="1"/>
</dbReference>
<feature type="compositionally biased region" description="Pro residues" evidence="4">
    <location>
        <begin position="1933"/>
        <end position="1942"/>
    </location>
</feature>
<keyword evidence="1 5" id="KW-0732">Signal</keyword>
<feature type="domain" description="Fibronectin type-III" evidence="6">
    <location>
        <begin position="3484"/>
        <end position="3575"/>
    </location>
</feature>
<feature type="domain" description="Fibronectin type-III" evidence="6">
    <location>
        <begin position="238"/>
        <end position="344"/>
    </location>
</feature>
<feature type="domain" description="Fibronectin type-III" evidence="6">
    <location>
        <begin position="4278"/>
        <end position="4371"/>
    </location>
</feature>
<feature type="domain" description="Fibronectin type-III" evidence="6">
    <location>
        <begin position="4054"/>
        <end position="4149"/>
    </location>
</feature>
<dbReference type="InterPro" id="IPR003961">
    <property type="entry name" value="FN3_dom"/>
</dbReference>
<feature type="region of interest" description="Disordered" evidence="4">
    <location>
        <begin position="1929"/>
        <end position="1948"/>
    </location>
</feature>
<accession>A0ABD3GA24</accession>
<comment type="caution">
    <text evidence="7">The sequence shown here is derived from an EMBL/GenBank/DDBJ whole genome shotgun (WGS) entry which is preliminary data.</text>
</comment>
<evidence type="ECO:0000256" key="1">
    <source>
        <dbReference type="ARBA" id="ARBA00022729"/>
    </source>
</evidence>
<feature type="domain" description="Fibronectin type-III" evidence="6">
    <location>
        <begin position="3675"/>
        <end position="3778"/>
    </location>
</feature>
<feature type="domain" description="Fibronectin type-III" evidence="6">
    <location>
        <begin position="1236"/>
        <end position="1330"/>
    </location>
</feature>
<feature type="domain" description="Fibronectin type-III" evidence="6">
    <location>
        <begin position="3144"/>
        <end position="3237"/>
    </location>
</feature>
<keyword evidence="8" id="KW-1185">Reference proteome</keyword>
<feature type="domain" description="Fibronectin type-III" evidence="6">
    <location>
        <begin position="1841"/>
        <end position="1934"/>
    </location>
</feature>
<feature type="chain" id="PRO_5044764108" description="Fibronectin type-III domain-containing protein" evidence="5">
    <location>
        <begin position="31"/>
        <end position="4539"/>
    </location>
</feature>
<feature type="domain" description="Fibronectin type-III" evidence="6">
    <location>
        <begin position="2857"/>
        <end position="2949"/>
    </location>
</feature>
<name>A0ABD3GA24_9STRA</name>
<dbReference type="Proteomes" id="UP001632037">
    <property type="component" value="Unassembled WGS sequence"/>
</dbReference>
<feature type="domain" description="Fibronectin type-III" evidence="6">
    <location>
        <begin position="3579"/>
        <end position="3673"/>
    </location>
</feature>
<dbReference type="CDD" id="cd00063">
    <property type="entry name" value="FN3"/>
    <property type="match status" value="18"/>
</dbReference>
<evidence type="ECO:0000256" key="3">
    <source>
        <dbReference type="ARBA" id="ARBA00022837"/>
    </source>
</evidence>
<feature type="domain" description="Fibronectin type-III" evidence="6">
    <location>
        <begin position="2451"/>
        <end position="2550"/>
    </location>
</feature>
<dbReference type="SMART" id="SM00237">
    <property type="entry name" value="Calx_beta"/>
    <property type="match status" value="4"/>
</dbReference>
<proteinExistence type="predicted"/>
<feature type="domain" description="Fibronectin type-III" evidence="6">
    <location>
        <begin position="1547"/>
        <end position="1650"/>
    </location>
</feature>
<dbReference type="SUPFAM" id="SSF49265">
    <property type="entry name" value="Fibronectin type III"/>
    <property type="match status" value="17"/>
</dbReference>
<feature type="domain" description="Fibronectin type-III" evidence="6">
    <location>
        <begin position="1335"/>
        <end position="1432"/>
    </location>
</feature>
<organism evidence="7 8">
    <name type="scientific">Phytophthora oleae</name>
    <dbReference type="NCBI Taxonomy" id="2107226"/>
    <lineage>
        <taxon>Eukaryota</taxon>
        <taxon>Sar</taxon>
        <taxon>Stramenopiles</taxon>
        <taxon>Oomycota</taxon>
        <taxon>Peronosporomycetes</taxon>
        <taxon>Peronosporales</taxon>
        <taxon>Peronosporaceae</taxon>
        <taxon>Phytophthora</taxon>
    </lineage>
</organism>
<feature type="domain" description="Fibronectin type-III" evidence="6">
    <location>
        <begin position="890"/>
        <end position="990"/>
    </location>
</feature>
<feature type="domain" description="Fibronectin type-III" evidence="6">
    <location>
        <begin position="2554"/>
        <end position="2646"/>
    </location>
</feature>
<evidence type="ECO:0000313" key="8">
    <source>
        <dbReference type="Proteomes" id="UP001632037"/>
    </source>
</evidence>
<sequence length="4539" mass="482856">MHNGKDMVQRRCLVALWLLLAAVVIVPSTAGTTDPSVVAWATSTSGGTLNVKWTISAAWQSSNSLNEIDSFRVLVDSELNGAVGAEEISYDVSGLTNNTVYTIQVNATLTSGSSAEPLYSNVISATTLDRSAPHTPDAPKQLTVSGGFIQVSVQQPADTGGVDLLSLTIIVRHPVSLTVVTQQAQAPVNSGTLTYNIYGLDAQTSYRISAFAVNQGDLKSLESDFLDITTKSLQLPGPCPPPKVLNTTGASVALQLIPPLDDGGGRIQGYNVYMATDDAGGFEEVASTIDTDMIDVVEISRLSKSNDNPLFPETKYIFKTVAINLADICISISSSLQVANATEARTTVASLPGPPPSPCFLTATGGMVSMSLMKPANMQGTRCTGFSIMVKDNTGKMIKNSIDVSDDATYDAAHLRANTNYEISAAVITNMGTTSYSGSTAMSSTNPTSPTQPVALTATNITGSSAVMEWALPLDNGGVNISGYTIILISQDSQEERSAVSSPWLLKDLTANTLYTIKVTATNVAKSKGPPSIGATFKTTSPTGPSEPSGISSGFASGGAIEVAWNPPENRGGEPLSSMGYKIAVYTSSSCFDSEVSSCLECNSVKFSAQHYKLLDKPSVCERPTEAECPDGSLDCCLAHEDGVGFSCGRMSQASPTRSVVGTTSTFFKGLNYSSDYYFGVQAINRAGKSTVSTLQQLQTTGQSAPSFPSNIRQISATGGSIQLTWDGPLDTGGGPILGYRVYRNFELRTVGYVMPPYTDCGGMLADSTYVYGVAAVNGSLVEGAMASATLTTGPLSSPLQPLLLLTAAMYNRLQISTNPACDTGGETLRYQYEVKYFGTVVATDYFECCNFVVENLMKGRTYTVTVRVTNSMAISPWTESRFTTTSGNPPTPVASLTRVNTYSAVVSLGSSSTDKETRSYDVYLYLNEAEVQHQTVSCQTDVVVGQYVCPKSLTVETLEPQTEYGIKVKANGGIGSVSSSLVKFTTNGIIPGTFGMSKRDYYADKEGSISTAILRSGGTSGSVDVGVDVIEPNTVLVRCERVASGGCHCTLYLTSSGTASDPCGLTFIDGQESAEVSFSTWNDESAELTPFPVVVAPFGVTLSGEHAALLHNDEYQQSGFVSFSSGPFQVLENSLYAIVDLVRLNGSTGTVSADFESFDISAVAGVDYVLSSGTITMVEQQSETQIWVQLIDNHVFNADKAFGIRLLNQAAQLGAGVLVTQKVVIIDDESFLNAVPLKMESATIGYTTGGKFEIEWANPFNDIAPVLGYMVRVTPVNPGNMSSLYNTTQPKFTLSGLSARSAYRVEIAGWNTFGLGEFSDVVEVATKDITRPGPPLALAVSDVTNINLTLTWEPPRDDGGSVVKGYWVVISGDTDGFTLSKFVEIPTLLLVVKGLSAYSHYTCNVSSATEAFSDNSNAISSAQIIVLTAIGVVPGKPRAVALVEQPRGGTLTFFVIRPQYTGGLVLTMATLYLRKVATDGTDSDAVFTSRCKIDLSDQKNSTCTISNLVATSSYELYATFSNEKGEGASGESKIFQTTSAVDLPSSPLNLRATIVTAGNIKLEWDIPADLGGASDVVGYIVYQKITVSGAAYFTLYDGQDSKERSFVARGLMRESSYAFAVVALNDASFCVDPSLYNLSSFLEVTTLSSSRVSPARDLFIVYRTGGSITLGWKDPYDLAGLPLLKYLVELVVHTNDYELLADTLSSGQTNYSHYGLSGSTNYSYVVTAVNEDGPSIRSAVFTATTTNVSIPGSVQNVNYVNASGGSITLIWDPPQDTGGRLIERYEISRQGRSFYSTTTAFEDHFSLSVNTGYTYTVSAFNGYYRGYAASGWALTGDPSLPDPPQMNAFPFGGRLEVSWAKPENTGGIPISQYLIILFNSDGSTTIDSTTTSTLNYTFWGLLARTHYRLTGKSFNDFGDSALMKYDVTTGPPDAPSAPPQPTANNIQGGRVDIHAERTKYTGGEPVTLILYMDGEAKHSFPADGGDTTIYGLVAETEYVFKVSAKNTVAETRSPAFKLTTTAISTPGQIQNLQLVSVTFSQMELKWDNIQDTGGDKQLQYKVIYVKCSSDGTPTASEQFQIYGNNTVIVDKLDYSSFYNVSVIALTSTSLLGKVSSSILVETQQPLGGAIVAGLKQVTVMENAEFVSIPVERVNGSFGTISYTYMMTDESAFSGVNYQLTGAVLELDTNIQSDVLKVRILNDDVYNPGITFLVTIVDWNTGLETSTRVILEDDGDAGFISFTQPSLTLLENSGIASVDVTRMGGNSPKADIRFVFVQNASSVDRFNLLDSTVTFEVGDTQKTISIEIVNDIEFQLVPDSITIGLEVLDGGVLNGGFSTITLTALDDGDISLPKECVDLRQTSVTGGALGLEWTQPVDRGGADITLSFRVSVVTSDQAPITQFIRTESTVVYGLTQRTSYQVFVQAVNSAGFGVESISLLLSTTSATAPTAPFDIMLISASSSSLLFIWLDPLDDGGSPIVTYTIYKVTTTTSTTSPSSFSSISCLSMTVCSINQLQALTNYSIQIQASSAFVPQGAFSDVVTFPTTSPDYPDPPPIANVTWVSAGAMTIQMFDPVNVGGSNIQEYWLYIRADLDPEFTWIYSGALKEHTVFHLRYQTAYHIKYQVVNSVGPSFDSPIKTYQTLLKSLPSAPLNVGVTGKTGGAITLSWDEPLDIGGRQITGYAIKFVSINGESATMIGYDGKSIPSRQGTVYGLTADTEYAMQVVAYLEVSNCFEAALQAWSSVLQVTTTNATPPGSAPELLAGQYTGGIIQLVWIAPKDQGGVPLTGYALNFVDDVGNSSVLFSTANASIISFVHNDLTANTKYSYTISTSNSAGSSPTSQVLVATTDTITFPSVPLNVQQLTYTTGGAITIGWDRSVDTGGQPIAGYVVYRNSVPVSTTLPPTTRSFINKEGLSASSSYTYTVRTVAQNLMVSMASDNCPAKTTEATKPQKAQSLSTVPGSSYLDVSWIADGDTGGLPILSCDVKLMLGSTLVESVNLKPGTSYLFTGLTASTTYSGYLKCNNDKGTSEELSAELTTANVSVPNAPEMPSVRSIFGGNFSIQVQPPRFTGGSPITSMNVYEYIGGAPSLNVALKISGAQASYTFYGVSASSKYYVACSAINSAGEGPLSAITTIATTPINQPGPLLMAPSFVGATGTSLSFSWRPPADTGGSQTLTYVVRVANGSVDATNPTTELSYTAKQLSYGSSYDFSVLAKNNIGDGAWSPIITATTQPDAAGEFNFAQISVSVLENATQVALVVQRTSGLSGRITLTYSAEKTGAQPATIGSDYAVVSGSSTTTGTIVFESLQSECSIVIFIINDTDYDPDETFAVRITALTSTSVGTPVIGSKNVAVVTIVDDGDAGYISFEKPAYSFAEDARTGTVVIIREYGKSTSITLTFEFWGGTAIPDVDYRKTTTPVVMDNGVTKATLTFSIINDKIFEYPDEYFFIRMSVTGGAILRQSLVRVTILDDGDVSNPGTCPPPELQAVTGGLATFLARLPDHNGSAAGSLSNYVVRLSTETTSIDFNMSATPALSVGNLKASTAYSVIVAPSSPYGLGIFSSPTQFSTTGPSLPGAISSMSVQSKTGGRISLAWSPPEDTGGIPISKYRIDVIGFPELTVENAQPTTQATMYGLAASTPYKFFVQAQNAVKDNDGWGTKSAPFTFSTTVATQPGSLVLSPDPYQNATGGKVYLSWKPPRDTGGLRISSYGIFARSLSRPWFLSATATPTLNPLFSAVETLNASTAYVFFILANNSVPAVSLPGKLSIAEGSTQLSSSNDLSSLLSVGTVITVEDSVFVVNNVSGAATGSIGLMYAHLSTSILSKTGAITGQATSFSELNTDVSSLPDLPPVPELSLATGGMINLVLRSPKDTGGIPILDFALYWNGVKLDGDSYVKTTSKANPLQLTALVFVSRLKSVTSYNVSAVALNSLSLCKFGSVTTGPNGTFTTTTVTAPGSPLLATYRITGGGITMTIVDPRDTGGNDIQLYRLYYKRNGTTDPWQLSYKDRKHQATVARLKNSTEYAFLASVSNRYFDSVNSSVIVVRTLNKSPPGSCEAPTLVNSTGGMLQVEWNFPADDGGSTVTGYYATVASHVDGSGRTTVKTNVTSCVFYRLLADSSYDIVVRAENSNGIGPESAIVTFNTTPATPPVGKIEVIVHRTTGGAAQISFDEPIDLGGATSKDMMYSFYLDRDNTVNMSYSTLEEYSRGNGSSTRRLAETTHRRLEDSKVFSNVVVGDMDPETLYDIQILPISTFSSGGISSSYPVETVGPTIPSAPVSLTLDALTGGSVSLSWGAPVDSGGMALNPYTVSLSNTTSTGPFATVYTGLLRTTSIHNRNASTTYWVRVTAWNDIGESPPSAVLEFSTRSITAPTAPENFGILSVGHDTIECAWDLPTDIGGDKIDGYTVTATTGDPAVSVTYPVTSLSATLIALSVSTSYSVSVVSFMLQCTNYISCKDYYNHYERIDSHEFDRGFWTPKCNPICKNFIWRKHSIDSPDWMRITRLGTAFMVSISRSYDLPCRARRDGDRFNHGRVFY</sequence>
<reference evidence="7 8" key="1">
    <citation type="submission" date="2024-09" db="EMBL/GenBank/DDBJ databases">
        <title>Genome sequencing and assembly of Phytophthora oleae, isolate VK10A, causative agent of rot of olive drupes.</title>
        <authorList>
            <person name="Conti Taguali S."/>
            <person name="Riolo M."/>
            <person name="La Spada F."/>
            <person name="Cacciola S.O."/>
            <person name="Dionisio G."/>
        </authorList>
    </citation>
    <scope>NUCLEOTIDE SEQUENCE [LARGE SCALE GENOMIC DNA]</scope>
    <source>
        <strain evidence="7 8">VK10A</strain>
    </source>
</reference>
<feature type="domain" description="Fibronectin type-III" evidence="6">
    <location>
        <begin position="2651"/>
        <end position="2753"/>
    </location>
</feature>
<feature type="domain" description="Fibronectin type-III" evidence="6">
    <location>
        <begin position="135"/>
        <end position="233"/>
    </location>
</feature>
<dbReference type="InterPro" id="IPR036116">
    <property type="entry name" value="FN3_sf"/>
</dbReference>
<feature type="domain" description="Fibronectin type-III" evidence="6">
    <location>
        <begin position="2355"/>
        <end position="2446"/>
    </location>
</feature>
<feature type="domain" description="Fibronectin type-III" evidence="6">
    <location>
        <begin position="3048"/>
        <end position="3142"/>
    </location>
</feature>
<evidence type="ECO:0000313" key="7">
    <source>
        <dbReference type="EMBL" id="KAL3673999.1"/>
    </source>
</evidence>
<feature type="domain" description="Fibronectin type-III" evidence="6">
    <location>
        <begin position="452"/>
        <end position="543"/>
    </location>
</feature>
<feature type="signal peptide" evidence="5">
    <location>
        <begin position="1"/>
        <end position="30"/>
    </location>
</feature>
<dbReference type="SMART" id="SM00060">
    <property type="entry name" value="FN3"/>
    <property type="match status" value="36"/>
</dbReference>
<keyword evidence="2" id="KW-0677">Repeat</keyword>
<dbReference type="Pfam" id="PF03160">
    <property type="entry name" value="Calx-beta"/>
    <property type="match status" value="4"/>
</dbReference>
<keyword evidence="3" id="KW-0106">Calcium</keyword>
<feature type="domain" description="Fibronectin type-III" evidence="6">
    <location>
        <begin position="1655"/>
        <end position="1749"/>
    </location>
</feature>
<dbReference type="Gene3D" id="2.60.40.2030">
    <property type="match status" value="5"/>
</dbReference>
<dbReference type="InterPro" id="IPR013783">
    <property type="entry name" value="Ig-like_fold"/>
</dbReference>
<dbReference type="InterPro" id="IPR050964">
    <property type="entry name" value="Striated_Muscle_Regulatory"/>
</dbReference>
<dbReference type="PANTHER" id="PTHR13817:SF73">
    <property type="entry name" value="FIBRONECTIN TYPE-III DOMAIN-CONTAINING PROTEIN"/>
    <property type="match status" value="1"/>
</dbReference>
<feature type="domain" description="Fibronectin type-III" evidence="6">
    <location>
        <begin position="799"/>
        <end position="889"/>
    </location>
</feature>
<dbReference type="Gene3D" id="2.60.40.10">
    <property type="entry name" value="Immunoglobulins"/>
    <property type="match status" value="31"/>
</dbReference>
<dbReference type="Pfam" id="PF00041">
    <property type="entry name" value="fn3"/>
    <property type="match status" value="8"/>
</dbReference>
<protein>
    <recommendedName>
        <fullName evidence="6">Fibronectin type-III domain-containing protein</fullName>
    </recommendedName>
</protein>
<feature type="domain" description="Fibronectin type-III" evidence="6">
    <location>
        <begin position="354"/>
        <end position="448"/>
    </location>
</feature>
<feature type="domain" description="Fibronectin type-III" evidence="6">
    <location>
        <begin position="705"/>
        <end position="796"/>
    </location>
</feature>
<dbReference type="PROSITE" id="PS50853">
    <property type="entry name" value="FN3"/>
    <property type="match status" value="30"/>
</dbReference>
<gene>
    <name evidence="7" type="ORF">V7S43_001684</name>
</gene>
<dbReference type="InterPro" id="IPR038081">
    <property type="entry name" value="CalX-like_sf"/>
</dbReference>
<evidence type="ECO:0000259" key="6">
    <source>
        <dbReference type="PROSITE" id="PS50853"/>
    </source>
</evidence>
<evidence type="ECO:0000256" key="4">
    <source>
        <dbReference type="SAM" id="MobiDB-lite"/>
    </source>
</evidence>
<feature type="domain" description="Fibronectin type-III" evidence="6">
    <location>
        <begin position="3957"/>
        <end position="4052"/>
    </location>
</feature>
<dbReference type="SUPFAM" id="SSF141072">
    <property type="entry name" value="CalX-like"/>
    <property type="match status" value="5"/>
</dbReference>
<feature type="domain" description="Fibronectin type-III" evidence="6">
    <location>
        <begin position="2029"/>
        <end position="2126"/>
    </location>
</feature>
<feature type="domain" description="Fibronectin type-III" evidence="6">
    <location>
        <begin position="1751"/>
        <end position="1840"/>
    </location>
</feature>
<dbReference type="InterPro" id="IPR003644">
    <property type="entry name" value="Calx_beta"/>
</dbReference>